<dbReference type="WBParaSite" id="SSTP_0000481700.1">
    <property type="protein sequence ID" value="SSTP_0000481700.1"/>
    <property type="gene ID" value="SSTP_0000481700"/>
</dbReference>
<protein>
    <submittedName>
        <fullName evidence="3 4">Uncharacterized protein</fullName>
    </submittedName>
</protein>
<keyword evidence="1" id="KW-0732">Signal</keyword>
<feature type="signal peptide" evidence="1">
    <location>
        <begin position="1"/>
        <end position="18"/>
    </location>
</feature>
<reference evidence="3" key="1">
    <citation type="submission" date="2015-08" db="UniProtKB">
        <authorList>
            <consortium name="WormBaseParasite"/>
        </authorList>
    </citation>
    <scope>IDENTIFICATION</scope>
</reference>
<dbReference type="Proteomes" id="UP000035681">
    <property type="component" value="Unplaced"/>
</dbReference>
<organism evidence="3">
    <name type="scientific">Strongyloides stercoralis</name>
    <name type="common">Threadworm</name>
    <dbReference type="NCBI Taxonomy" id="6248"/>
    <lineage>
        <taxon>Eukaryota</taxon>
        <taxon>Metazoa</taxon>
        <taxon>Ecdysozoa</taxon>
        <taxon>Nematoda</taxon>
        <taxon>Chromadorea</taxon>
        <taxon>Rhabditida</taxon>
        <taxon>Tylenchina</taxon>
        <taxon>Panagrolaimomorpha</taxon>
        <taxon>Strongyloidoidea</taxon>
        <taxon>Strongyloididae</taxon>
        <taxon>Strongyloides</taxon>
    </lineage>
</organism>
<dbReference type="AlphaFoldDB" id="A0A0K0E5M9"/>
<accession>A0A0K0E5M9</accession>
<feature type="chain" id="PRO_5005327500" evidence="1">
    <location>
        <begin position="19"/>
        <end position="151"/>
    </location>
</feature>
<evidence type="ECO:0000313" key="2">
    <source>
        <dbReference type="Proteomes" id="UP000035681"/>
    </source>
</evidence>
<name>A0A0K0E5M9_STRER</name>
<evidence type="ECO:0000256" key="1">
    <source>
        <dbReference type="SAM" id="SignalP"/>
    </source>
</evidence>
<keyword evidence="2" id="KW-1185">Reference proteome</keyword>
<evidence type="ECO:0000313" key="3">
    <source>
        <dbReference type="WBParaSite" id="SSTP_0000481700.1"/>
    </source>
</evidence>
<evidence type="ECO:0000313" key="4">
    <source>
        <dbReference type="WBParaSite" id="TCONS_00014369.p1"/>
    </source>
</evidence>
<dbReference type="WBParaSite" id="TCONS_00014369.p1">
    <property type="protein sequence ID" value="TCONS_00014369.p1"/>
    <property type="gene ID" value="XLOC_009583"/>
</dbReference>
<sequence>MRFTILTLFVLFFITINCNDEHTHSGPTTDFVLDILKKLTSEGINHLLKLGDKHETDSAPINLLDVLKLFGNESKEIKEKIEENKDRHSSDTVIEKLPKKSLDILKKIKKIKEAGGSKEEQDKKIEEIIEKPGNSIPKELVGGLLKKVIGI</sequence>
<proteinExistence type="predicted"/>